<evidence type="ECO:0000259" key="6">
    <source>
        <dbReference type="Pfam" id="PF01408"/>
    </source>
</evidence>
<dbReference type="GeneID" id="68290904"/>
<organism evidence="8 9">
    <name type="scientific">Cercospora kikuchii</name>
    <dbReference type="NCBI Taxonomy" id="84275"/>
    <lineage>
        <taxon>Eukaryota</taxon>
        <taxon>Fungi</taxon>
        <taxon>Dikarya</taxon>
        <taxon>Ascomycota</taxon>
        <taxon>Pezizomycotina</taxon>
        <taxon>Dothideomycetes</taxon>
        <taxon>Dothideomycetidae</taxon>
        <taxon>Mycosphaerellales</taxon>
        <taxon>Mycosphaerellaceae</taxon>
        <taxon>Cercospora</taxon>
    </lineage>
</organism>
<name>A0A9P3CFQ0_9PEZI</name>
<proteinExistence type="inferred from homology"/>
<evidence type="ECO:0000256" key="1">
    <source>
        <dbReference type="ARBA" id="ARBA00010928"/>
    </source>
</evidence>
<dbReference type="AlphaFoldDB" id="A0A9P3CFQ0"/>
<dbReference type="EMBL" id="BOLY01000003">
    <property type="protein sequence ID" value="GIZ42049.1"/>
    <property type="molecule type" value="Genomic_DNA"/>
</dbReference>
<dbReference type="InterPro" id="IPR036291">
    <property type="entry name" value="NAD(P)-bd_dom_sf"/>
</dbReference>
<evidence type="ECO:0000256" key="5">
    <source>
        <dbReference type="ARBA" id="ARBA00049233"/>
    </source>
</evidence>
<dbReference type="OrthoDB" id="2129491at2759"/>
<dbReference type="Pfam" id="PF01408">
    <property type="entry name" value="GFO_IDH_MocA"/>
    <property type="match status" value="1"/>
</dbReference>
<evidence type="ECO:0000313" key="9">
    <source>
        <dbReference type="Proteomes" id="UP000825890"/>
    </source>
</evidence>
<dbReference type="InterPro" id="IPR055170">
    <property type="entry name" value="GFO_IDH_MocA-like_dom"/>
</dbReference>
<keyword evidence="2" id="KW-0560">Oxidoreductase</keyword>
<feature type="domain" description="Gfo/Idh/MocA-like oxidoreductase N-terminal" evidence="6">
    <location>
        <begin position="53"/>
        <end position="154"/>
    </location>
</feature>
<dbReference type="InterPro" id="IPR050984">
    <property type="entry name" value="Gfo/Idh/MocA_domain"/>
</dbReference>
<evidence type="ECO:0000256" key="4">
    <source>
        <dbReference type="ARBA" id="ARBA00042988"/>
    </source>
</evidence>
<protein>
    <recommendedName>
        <fullName evidence="3">D-xylose 1-dehydrogenase (NADP(+), D-xylono-1,5-lactone-forming)</fullName>
        <ecNumber evidence="3">1.1.1.179</ecNumber>
    </recommendedName>
    <alternativeName>
        <fullName evidence="4">D-xylose-NADP dehydrogenase</fullName>
    </alternativeName>
</protein>
<dbReference type="RefSeq" id="XP_044656536.1">
    <property type="nucleotide sequence ID" value="XM_044800601.1"/>
</dbReference>
<gene>
    <name evidence="8" type="ORF">CKM354_000532900</name>
</gene>
<keyword evidence="9" id="KW-1185">Reference proteome</keyword>
<dbReference type="EC" id="1.1.1.179" evidence="3"/>
<sequence length="377" mass="41706">MSDLPTLRWGLGLVRTAHVAIEILKKNSPHAIGMISEWFVTDVLQPQWPGKSAHHVIAAVGSSSLEKGQAFVKKHIHALRPAAQPNVYGSYREVYQDPEVECVYIGTPHSFHKQSCLDAIAAGKHVLCEKPFAMNAGEAAEVFDAAKKANVFIMEAMWTRFFPLVKELQRLLFDEHKVGRIYRTFCDFGLELDIGSLPASSRYRDPALGAGSLLDIGIYSLTWGIITLTNRVGDHAVDPDVQSTQTLEHGVDVASSILLRYPGDGRQAICTSTTNVPSKYNFCRVEGSLGTLKIHGPEPSHPEGFTFFPKGNGPPEHFDFPKPGRGFFWEADSVAADIKAGRTENAIIPHAETMRLMRIMDGVRQRGNAKFPIDDWE</sequence>
<comment type="catalytic activity">
    <reaction evidence="5">
        <text>D-xylose + NADP(+) = D-xylono-1,5-lactone + NADPH + H(+)</text>
        <dbReference type="Rhea" id="RHEA:22000"/>
        <dbReference type="ChEBI" id="CHEBI:15378"/>
        <dbReference type="ChEBI" id="CHEBI:15867"/>
        <dbReference type="ChEBI" id="CHEBI:53455"/>
        <dbReference type="ChEBI" id="CHEBI:57783"/>
        <dbReference type="ChEBI" id="CHEBI:58349"/>
        <dbReference type="EC" id="1.1.1.179"/>
    </reaction>
</comment>
<comment type="similarity">
    <text evidence="1">Belongs to the Gfo/Idh/MocA family.</text>
</comment>
<dbReference type="GO" id="GO:0047837">
    <property type="term" value="F:D-xylose 1-dehydrogenase (NADP+) activity"/>
    <property type="evidence" value="ECO:0007669"/>
    <property type="project" value="UniProtKB-EC"/>
</dbReference>
<evidence type="ECO:0000256" key="2">
    <source>
        <dbReference type="ARBA" id="ARBA00023002"/>
    </source>
</evidence>
<dbReference type="Gene3D" id="3.40.50.720">
    <property type="entry name" value="NAD(P)-binding Rossmann-like Domain"/>
    <property type="match status" value="1"/>
</dbReference>
<accession>A0A9P3CFQ0</accession>
<dbReference type="Pfam" id="PF22725">
    <property type="entry name" value="GFO_IDH_MocA_C3"/>
    <property type="match status" value="1"/>
</dbReference>
<dbReference type="GO" id="GO:0000166">
    <property type="term" value="F:nucleotide binding"/>
    <property type="evidence" value="ECO:0007669"/>
    <property type="project" value="InterPro"/>
</dbReference>
<evidence type="ECO:0000256" key="3">
    <source>
        <dbReference type="ARBA" id="ARBA00038984"/>
    </source>
</evidence>
<comment type="caution">
    <text evidence="8">The sequence shown here is derived from an EMBL/GenBank/DDBJ whole genome shotgun (WGS) entry which is preliminary data.</text>
</comment>
<dbReference type="Gene3D" id="3.30.360.10">
    <property type="entry name" value="Dihydrodipicolinate Reductase, domain 2"/>
    <property type="match status" value="1"/>
</dbReference>
<dbReference type="Proteomes" id="UP000825890">
    <property type="component" value="Unassembled WGS sequence"/>
</dbReference>
<reference evidence="8 9" key="1">
    <citation type="submission" date="2021-01" db="EMBL/GenBank/DDBJ databases">
        <title>Cercospora kikuchii MAFF 305040 whole genome shotgun sequence.</title>
        <authorList>
            <person name="Kashiwa T."/>
            <person name="Suzuki T."/>
        </authorList>
    </citation>
    <scope>NUCLEOTIDE SEQUENCE [LARGE SCALE GENOMIC DNA]</scope>
    <source>
        <strain evidence="8 9">MAFF 305040</strain>
    </source>
</reference>
<dbReference type="PANTHER" id="PTHR22604">
    <property type="entry name" value="OXIDOREDUCTASES"/>
    <property type="match status" value="1"/>
</dbReference>
<dbReference type="SUPFAM" id="SSF55347">
    <property type="entry name" value="Glyceraldehyde-3-phosphate dehydrogenase-like, C-terminal domain"/>
    <property type="match status" value="1"/>
</dbReference>
<evidence type="ECO:0000259" key="7">
    <source>
        <dbReference type="Pfam" id="PF22725"/>
    </source>
</evidence>
<dbReference type="SUPFAM" id="SSF51735">
    <property type="entry name" value="NAD(P)-binding Rossmann-fold domains"/>
    <property type="match status" value="1"/>
</dbReference>
<evidence type="ECO:0000313" key="8">
    <source>
        <dbReference type="EMBL" id="GIZ42049.1"/>
    </source>
</evidence>
<feature type="domain" description="GFO/IDH/MocA-like oxidoreductase" evidence="7">
    <location>
        <begin position="172"/>
        <end position="292"/>
    </location>
</feature>
<dbReference type="PANTHER" id="PTHR22604:SF105">
    <property type="entry name" value="TRANS-1,2-DIHYDROBENZENE-1,2-DIOL DEHYDROGENASE"/>
    <property type="match status" value="1"/>
</dbReference>
<dbReference type="InterPro" id="IPR000683">
    <property type="entry name" value="Gfo/Idh/MocA-like_OxRdtase_N"/>
</dbReference>